<dbReference type="PROSITE" id="PS51257">
    <property type="entry name" value="PROKAR_LIPOPROTEIN"/>
    <property type="match status" value="1"/>
</dbReference>
<dbReference type="RefSeq" id="WP_100609555.1">
    <property type="nucleotide sequence ID" value="NZ_CP024962.1"/>
</dbReference>
<dbReference type="KEGG" id="efr:EFREU_v1c05110"/>
<dbReference type="AlphaFoldDB" id="A0A2K8NRP7"/>
<feature type="chain" id="PRO_5043825833" evidence="2">
    <location>
        <begin position="24"/>
        <end position="959"/>
    </location>
</feature>
<sequence length="959" mass="107743">MRKLLAILGSLSLVATTSSVVVACKKDNEEGDTGSVFIKADGSLNITADGLLKWYQENVGNENGIAQLKAFYQSFAVAILQNAGDKDSVFADIKPSPTMNQYALEDFQQKLKDIWGLKSDQAGSVQGAANNSWKQKEDAAKKSYGDKNYKKKLVDELAKTFPYVDKDFDSLKKAFISNDILTNKSTGAQAQLTKLLANNSSQSFINSGVSTSELLNNFKSLWGATKLNDLATNILAQLNKKNEDEKTENILNLFNATGGTNIIATPGDSVSQKPWKLDSINWATLETTWTKEMVEDLLYRLSTSFDPTSENLTNSIDWAGSKTVSQRWNYVTADGNYLRDTSTYFDLVESFPNFNFSSLKLDTNSKNAAFGMLNNSQRFLVDQFFQNQKPISISQIVFKKSESGDLTKLINGQAFLSSMTSDSKNWEQYYGLYNFLQNYVTGKGTSTNPEPDPKPDSKTFADETGDGINSPIPGIGQYTFDTIFGSNSKSNIGKIKLDGAAVPNKIWWDTSFYEAKNEEKLLTLGNSDMSKTLKYSVYDFLQAKDHTPYALNTEGEQSVSGIAQYLISRYKFTNPIIAQNIQDAIAAQSTDVQKDLIDALYGTLNLIEALNRTITEQNKEANSEDQVNNKMYQVLNAKQGIIAFIESDGLHIAKINGFDAMSQPLENQKTSIFGDTVESKQTYINEIQSFKRLNSYAQNDTSGYYRYIYQDYNQMIGKPGYSTDAFYSDLVLPQQVDKLKAYGVNYQDLNTSVSNLYEKFLVNNSILSAGAKNEENPPFYKFDLFKEVNDSISNNQDKDNSLSNNNSWLWDYCGTILNKDNDQLLETFFGFKQNEASQTFKDWLRKKLKQSQNHTSQGGRALFKQGWADWNKEIDKFRNKETDNKTAPLVKLSWGGEAKTHITNVFQLESFKPFATSSNFALTNWVKWSNEWQTSHQSIVLTASSIERQSNYSSRKVTK</sequence>
<organism evidence="3 4">
    <name type="scientific">Entomoplasma freundtii</name>
    <dbReference type="NCBI Taxonomy" id="74700"/>
    <lineage>
        <taxon>Bacteria</taxon>
        <taxon>Bacillati</taxon>
        <taxon>Mycoplasmatota</taxon>
        <taxon>Mollicutes</taxon>
        <taxon>Entomoplasmatales</taxon>
        <taxon>Entomoplasmataceae</taxon>
        <taxon>Entomoplasma</taxon>
    </lineage>
</organism>
<name>A0A2K8NRP7_9MOLU</name>
<dbReference type="OrthoDB" id="394582at2"/>
<protein>
    <submittedName>
        <fullName evidence="3">Uncharacterized protein</fullName>
    </submittedName>
</protein>
<keyword evidence="4" id="KW-1185">Reference proteome</keyword>
<dbReference type="NCBIfam" id="NF038029">
    <property type="entry name" value="LP_plasma"/>
    <property type="match status" value="1"/>
</dbReference>
<gene>
    <name evidence="3" type="ORF">EFREU_v1c05110</name>
</gene>
<dbReference type="Proteomes" id="UP000232222">
    <property type="component" value="Chromosome"/>
</dbReference>
<accession>A0A2K8NRP7</accession>
<evidence type="ECO:0000256" key="2">
    <source>
        <dbReference type="SAM" id="SignalP"/>
    </source>
</evidence>
<dbReference type="EMBL" id="CP024962">
    <property type="protein sequence ID" value="ATZ16532.1"/>
    <property type="molecule type" value="Genomic_DNA"/>
</dbReference>
<dbReference type="NCBIfam" id="NF045726">
    <property type="entry name" value="XXplasma_LP"/>
    <property type="match status" value="1"/>
</dbReference>
<feature type="compositionally biased region" description="Basic and acidic residues" evidence="1">
    <location>
        <begin position="451"/>
        <end position="461"/>
    </location>
</feature>
<feature type="region of interest" description="Disordered" evidence="1">
    <location>
        <begin position="443"/>
        <end position="462"/>
    </location>
</feature>
<dbReference type="InterPro" id="IPR054816">
    <property type="entry name" value="Lipoprotein_mollicutes-type_CS"/>
</dbReference>
<evidence type="ECO:0000313" key="3">
    <source>
        <dbReference type="EMBL" id="ATZ16532.1"/>
    </source>
</evidence>
<keyword evidence="2" id="KW-0732">Signal</keyword>
<reference evidence="3 4" key="1">
    <citation type="submission" date="2017-11" db="EMBL/GenBank/DDBJ databases">
        <title>Genome sequence of Entomoplasma freundtii BARC 318 (ATCC 51999).</title>
        <authorList>
            <person name="Lo W.-S."/>
            <person name="Gasparich G.E."/>
            <person name="Kuo C.-H."/>
        </authorList>
    </citation>
    <scope>NUCLEOTIDE SEQUENCE [LARGE SCALE GENOMIC DNA]</scope>
    <source>
        <strain evidence="3 4">BARC 318</strain>
    </source>
</reference>
<proteinExistence type="predicted"/>
<evidence type="ECO:0000313" key="4">
    <source>
        <dbReference type="Proteomes" id="UP000232222"/>
    </source>
</evidence>
<evidence type="ECO:0000256" key="1">
    <source>
        <dbReference type="SAM" id="MobiDB-lite"/>
    </source>
</evidence>
<feature type="signal peptide" evidence="2">
    <location>
        <begin position="1"/>
        <end position="23"/>
    </location>
</feature>